<dbReference type="SUPFAM" id="SSF88946">
    <property type="entry name" value="Sigma2 domain of RNA polymerase sigma factors"/>
    <property type="match status" value="1"/>
</dbReference>
<feature type="compositionally biased region" description="Basic and acidic residues" evidence="1">
    <location>
        <begin position="187"/>
        <end position="199"/>
    </location>
</feature>
<dbReference type="InterPro" id="IPR013325">
    <property type="entry name" value="RNA_pol_sigma_r2"/>
</dbReference>
<keyword evidence="3" id="KW-1185">Reference proteome</keyword>
<evidence type="ECO:0008006" key="4">
    <source>
        <dbReference type="Google" id="ProtNLM"/>
    </source>
</evidence>
<accession>A0ABW6J3C4</accession>
<evidence type="ECO:0000256" key="1">
    <source>
        <dbReference type="SAM" id="MobiDB-lite"/>
    </source>
</evidence>
<feature type="compositionally biased region" description="Basic and acidic residues" evidence="1">
    <location>
        <begin position="47"/>
        <end position="60"/>
    </location>
</feature>
<name>A0ABW6J3C4_STRWE</name>
<comment type="caution">
    <text evidence="2">The sequence shown here is derived from an EMBL/GenBank/DDBJ whole genome shotgun (WGS) entry which is preliminary data.</text>
</comment>
<dbReference type="Proteomes" id="UP001600424">
    <property type="component" value="Unassembled WGS sequence"/>
</dbReference>
<evidence type="ECO:0000313" key="2">
    <source>
        <dbReference type="EMBL" id="MFE5983520.1"/>
    </source>
</evidence>
<feature type="compositionally biased region" description="Basic residues" evidence="1">
    <location>
        <begin position="131"/>
        <end position="157"/>
    </location>
</feature>
<organism evidence="2 3">
    <name type="scientific">Streptomyces wedmorensis</name>
    <dbReference type="NCBI Taxonomy" id="43759"/>
    <lineage>
        <taxon>Bacteria</taxon>
        <taxon>Bacillati</taxon>
        <taxon>Actinomycetota</taxon>
        <taxon>Actinomycetes</taxon>
        <taxon>Kitasatosporales</taxon>
        <taxon>Streptomycetaceae</taxon>
        <taxon>Streptomyces</taxon>
    </lineage>
</organism>
<feature type="region of interest" description="Disordered" evidence="1">
    <location>
        <begin position="40"/>
        <end position="60"/>
    </location>
</feature>
<feature type="region of interest" description="Disordered" evidence="1">
    <location>
        <begin position="90"/>
        <end position="199"/>
    </location>
</feature>
<evidence type="ECO:0000313" key="3">
    <source>
        <dbReference type="Proteomes" id="UP001600424"/>
    </source>
</evidence>
<dbReference type="Gene3D" id="1.10.1740.10">
    <property type="match status" value="1"/>
</dbReference>
<sequence length="199" mass="21846">MRRSPPEYRGEPGFATWLHRIVTNRCLNLVRARRPAADLDTVAEPANPDHRSSPARATESDVAARDLAQAMDSLFAEQRVCWALRESPHRTPGVENLELPALKGPLCGPEAGQGPRPQTSTGPPGQPDRCTRRRAQRCPHRRGHATCHHGRLRHRTHPAMPAASGTERHRCSANRSRSSPGLGAAGDRSRLVPGRADEQ</sequence>
<dbReference type="RefSeq" id="WP_386249195.1">
    <property type="nucleotide sequence ID" value="NZ_JBHTRV010000024.1"/>
</dbReference>
<protein>
    <recommendedName>
        <fullName evidence="4">RNA polymerase sigma-70 region 2 domain-containing protein</fullName>
    </recommendedName>
</protein>
<dbReference type="EMBL" id="JBHTRV010000024">
    <property type="protein sequence ID" value="MFE5983520.1"/>
    <property type="molecule type" value="Genomic_DNA"/>
</dbReference>
<reference evidence="2 3" key="1">
    <citation type="submission" date="2024-09" db="EMBL/GenBank/DDBJ databases">
        <title>The Natural Products Discovery Center: Release of the First 8490 Sequenced Strains for Exploring Actinobacteria Biosynthetic Diversity.</title>
        <authorList>
            <person name="Kalkreuter E."/>
            <person name="Kautsar S.A."/>
            <person name="Yang D."/>
            <person name="Bader C.D."/>
            <person name="Teijaro C.N."/>
            <person name="Fluegel L."/>
            <person name="Davis C.M."/>
            <person name="Simpson J.R."/>
            <person name="Lauterbach L."/>
            <person name="Steele A.D."/>
            <person name="Gui C."/>
            <person name="Meng S."/>
            <person name="Li G."/>
            <person name="Viehrig K."/>
            <person name="Ye F."/>
            <person name="Su P."/>
            <person name="Kiefer A.F."/>
            <person name="Nichols A."/>
            <person name="Cepeda A.J."/>
            <person name="Yan W."/>
            <person name="Fan B."/>
            <person name="Jiang Y."/>
            <person name="Adhikari A."/>
            <person name="Zheng C.-J."/>
            <person name="Schuster L."/>
            <person name="Cowan T.M."/>
            <person name="Smanski M.J."/>
            <person name="Chevrette M.G."/>
            <person name="De Carvalho L.P.S."/>
            <person name="Shen B."/>
        </authorList>
    </citation>
    <scope>NUCLEOTIDE SEQUENCE [LARGE SCALE GENOMIC DNA]</scope>
    <source>
        <strain evidence="2 3">NPDC056472</strain>
    </source>
</reference>
<gene>
    <name evidence="2" type="ORF">ACFQ63_27935</name>
</gene>
<proteinExistence type="predicted"/>